<feature type="compositionally biased region" description="Basic and acidic residues" evidence="4">
    <location>
        <begin position="77"/>
        <end position="120"/>
    </location>
</feature>
<feature type="compositionally biased region" description="Low complexity" evidence="4">
    <location>
        <begin position="24"/>
        <end position="36"/>
    </location>
</feature>
<feature type="region of interest" description="Disordered" evidence="4">
    <location>
        <begin position="1"/>
        <end position="120"/>
    </location>
</feature>
<proteinExistence type="predicted"/>
<reference evidence="7" key="1">
    <citation type="submission" date="2023-01" db="EMBL/GenBank/DDBJ databases">
        <title>Key to firefly adult light organ development and bioluminescence: homeobox transcription factors regulate luciferase expression and transportation to peroxisome.</title>
        <authorList>
            <person name="Fu X."/>
        </authorList>
    </citation>
    <scope>NUCLEOTIDE SEQUENCE [LARGE SCALE GENOMIC DNA]</scope>
</reference>
<evidence type="ECO:0000256" key="2">
    <source>
        <dbReference type="ARBA" id="ARBA00022853"/>
    </source>
</evidence>
<gene>
    <name evidence="6" type="ORF">RN001_010019</name>
</gene>
<evidence type="ECO:0000256" key="4">
    <source>
        <dbReference type="SAM" id="MobiDB-lite"/>
    </source>
</evidence>
<feature type="compositionally biased region" description="Polar residues" evidence="4">
    <location>
        <begin position="287"/>
        <end position="313"/>
    </location>
</feature>
<dbReference type="Proteomes" id="UP001353858">
    <property type="component" value="Unassembled WGS sequence"/>
</dbReference>
<dbReference type="PANTHER" id="PTHR15911">
    <property type="entry name" value="WW DOMAIN-CONTAINING ADAPTER PROTEIN WITH COILED-COIL"/>
    <property type="match status" value="1"/>
</dbReference>
<dbReference type="PANTHER" id="PTHR15911:SF6">
    <property type="entry name" value="WW DOMAIN-CONTAINING ADAPTER PROTEIN WITH COILED-COIL"/>
    <property type="match status" value="1"/>
</dbReference>
<feature type="compositionally biased region" description="Low complexity" evidence="4">
    <location>
        <begin position="274"/>
        <end position="283"/>
    </location>
</feature>
<dbReference type="PROSITE" id="PS50020">
    <property type="entry name" value="WW_DOMAIN_2"/>
    <property type="match status" value="1"/>
</dbReference>
<protein>
    <recommendedName>
        <fullName evidence="5">WW domain-containing protein</fullName>
    </recommendedName>
</protein>
<evidence type="ECO:0000256" key="1">
    <source>
        <dbReference type="ARBA" id="ARBA00004123"/>
    </source>
</evidence>
<dbReference type="GO" id="GO:0010506">
    <property type="term" value="P:regulation of autophagy"/>
    <property type="evidence" value="ECO:0007669"/>
    <property type="project" value="TreeGrafter"/>
</dbReference>
<dbReference type="AlphaFoldDB" id="A0AAN7SN48"/>
<dbReference type="InterPro" id="IPR036020">
    <property type="entry name" value="WW_dom_sf"/>
</dbReference>
<feature type="domain" description="WW" evidence="5">
    <location>
        <begin position="162"/>
        <end position="189"/>
    </location>
</feature>
<dbReference type="EMBL" id="JARPUR010000004">
    <property type="protein sequence ID" value="KAK4877513.1"/>
    <property type="molecule type" value="Genomic_DNA"/>
</dbReference>
<dbReference type="Gene3D" id="2.20.70.10">
    <property type="match status" value="1"/>
</dbReference>
<sequence>MHARKTQRMNDGYFEKHQTHPYQNSKYNSSKNYSSSGERYERIRDSPNGTYRSDSPDSQSPRDRDRLYQSKSSYIQKIREKERENRDYKPTRDKYSDCARSPKDKRGRDLDYRTNHDRSEDKAVLHTAVKPQNATLRDRKPVHNNCVDKRDDRERITRVGDWSEHISSSGKKYYYNCKTEVSQWEKPREWIERERERDRFRTRDRDRDSDRNYSSSSRSGARHEKHSNSRSVNISKDGARDSAAGSRHWSSGSSREDGEPPGRDSRTSRKYSDDNMQSMQDMDISPGDSTPTSEVSYTHQPASTQPSSLDQSSVGPVLLATALPRLVSHPIQVPSTPTPIARPEASPLANVSTPVMVPPPSSVTTSNAPGPPVALTTLPRNLSQVPTTPESNEGKTLQTIHNVLVMTRQTSGESAHPLTVDTNHNGPMGEGPPTPTHSETADCTKVYSVKVAAPVGSPPASGSLSSLQGVSSSLQALRPQGPSITPSLANHYRDDLVNHVRGWPADILEKQAEKLAQEAHIIGSIQCAKVSAELKSARSIVRLTEIQATLQEQRILFLRHQIKTLEEMKSQNSFMSDDS</sequence>
<evidence type="ECO:0000256" key="3">
    <source>
        <dbReference type="ARBA" id="ARBA00023242"/>
    </source>
</evidence>
<comment type="caution">
    <text evidence="6">The sequence shown here is derived from an EMBL/GenBank/DDBJ whole genome shotgun (WGS) entry which is preliminary data.</text>
</comment>
<dbReference type="Pfam" id="PF00397">
    <property type="entry name" value="WW"/>
    <property type="match status" value="1"/>
</dbReference>
<dbReference type="GO" id="GO:1904263">
    <property type="term" value="P:positive regulation of TORC1 signaling"/>
    <property type="evidence" value="ECO:0007669"/>
    <property type="project" value="TreeGrafter"/>
</dbReference>
<dbReference type="GO" id="GO:0005634">
    <property type="term" value="C:nucleus"/>
    <property type="evidence" value="ECO:0007669"/>
    <property type="project" value="UniProtKB-SubCell"/>
</dbReference>
<keyword evidence="7" id="KW-1185">Reference proteome</keyword>
<organism evidence="6 7">
    <name type="scientific">Aquatica leii</name>
    <dbReference type="NCBI Taxonomy" id="1421715"/>
    <lineage>
        <taxon>Eukaryota</taxon>
        <taxon>Metazoa</taxon>
        <taxon>Ecdysozoa</taxon>
        <taxon>Arthropoda</taxon>
        <taxon>Hexapoda</taxon>
        <taxon>Insecta</taxon>
        <taxon>Pterygota</taxon>
        <taxon>Neoptera</taxon>
        <taxon>Endopterygota</taxon>
        <taxon>Coleoptera</taxon>
        <taxon>Polyphaga</taxon>
        <taxon>Elateriformia</taxon>
        <taxon>Elateroidea</taxon>
        <taxon>Lampyridae</taxon>
        <taxon>Luciolinae</taxon>
        <taxon>Aquatica</taxon>
    </lineage>
</organism>
<dbReference type="GO" id="GO:0000993">
    <property type="term" value="F:RNA polymerase II complex binding"/>
    <property type="evidence" value="ECO:0007669"/>
    <property type="project" value="TreeGrafter"/>
</dbReference>
<evidence type="ECO:0000313" key="6">
    <source>
        <dbReference type="EMBL" id="KAK4877513.1"/>
    </source>
</evidence>
<dbReference type="SUPFAM" id="SSF51045">
    <property type="entry name" value="WW domain"/>
    <property type="match status" value="1"/>
</dbReference>
<dbReference type="CDD" id="cd00201">
    <property type="entry name" value="WW"/>
    <property type="match status" value="1"/>
</dbReference>
<accession>A0AAN7SN48</accession>
<keyword evidence="3" id="KW-0539">Nucleus</keyword>
<dbReference type="GO" id="GO:0003682">
    <property type="term" value="F:chromatin binding"/>
    <property type="evidence" value="ECO:0007669"/>
    <property type="project" value="TreeGrafter"/>
</dbReference>
<feature type="region of interest" description="Disordered" evidence="4">
    <location>
        <begin position="196"/>
        <end position="313"/>
    </location>
</feature>
<feature type="compositionally biased region" description="Basic and acidic residues" evidence="4">
    <location>
        <begin position="196"/>
        <end position="211"/>
    </location>
</feature>
<comment type="subcellular location">
    <subcellularLocation>
        <location evidence="1">Nucleus</location>
    </subcellularLocation>
</comment>
<dbReference type="GO" id="GO:0006325">
    <property type="term" value="P:chromatin organization"/>
    <property type="evidence" value="ECO:0007669"/>
    <property type="project" value="UniProtKB-KW"/>
</dbReference>
<dbReference type="SMART" id="SM00456">
    <property type="entry name" value="WW"/>
    <property type="match status" value="1"/>
</dbReference>
<dbReference type="InterPro" id="IPR038867">
    <property type="entry name" value="WAC"/>
</dbReference>
<evidence type="ECO:0000313" key="7">
    <source>
        <dbReference type="Proteomes" id="UP001353858"/>
    </source>
</evidence>
<dbReference type="PROSITE" id="PS01159">
    <property type="entry name" value="WW_DOMAIN_1"/>
    <property type="match status" value="1"/>
</dbReference>
<evidence type="ECO:0000259" key="5">
    <source>
        <dbReference type="PROSITE" id="PS50020"/>
    </source>
</evidence>
<keyword evidence="2" id="KW-0156">Chromatin regulator</keyword>
<dbReference type="InterPro" id="IPR001202">
    <property type="entry name" value="WW_dom"/>
</dbReference>
<feature type="compositionally biased region" description="Basic and acidic residues" evidence="4">
    <location>
        <begin position="254"/>
        <end position="273"/>
    </location>
</feature>
<name>A0AAN7SN48_9COLE</name>